<dbReference type="InterPro" id="IPR036388">
    <property type="entry name" value="WH-like_DNA-bd_sf"/>
</dbReference>
<dbReference type="InterPro" id="IPR011711">
    <property type="entry name" value="GntR_C"/>
</dbReference>
<dbReference type="Gene3D" id="1.20.120.530">
    <property type="entry name" value="GntR ligand-binding domain-like"/>
    <property type="match status" value="1"/>
</dbReference>
<dbReference type="EMBL" id="WFKK01000005">
    <property type="protein sequence ID" value="KAB7890492.1"/>
    <property type="molecule type" value="Genomic_DNA"/>
</dbReference>
<keyword evidence="7" id="KW-1185">Reference proteome</keyword>
<dbReference type="SMART" id="SM00345">
    <property type="entry name" value="HTH_GNTR"/>
    <property type="match status" value="1"/>
</dbReference>
<feature type="domain" description="HTH gntR-type" evidence="4">
    <location>
        <begin position="10"/>
        <end position="78"/>
    </location>
</feature>
<evidence type="ECO:0000256" key="3">
    <source>
        <dbReference type="ARBA" id="ARBA00023163"/>
    </source>
</evidence>
<dbReference type="SMART" id="SM00895">
    <property type="entry name" value="FCD"/>
    <property type="match status" value="1"/>
</dbReference>
<dbReference type="InterPro" id="IPR036390">
    <property type="entry name" value="WH_DNA-bd_sf"/>
</dbReference>
<organism evidence="5 8">
    <name type="scientific">Poseidonibacter ostreae</name>
    <dbReference type="NCBI Taxonomy" id="2654171"/>
    <lineage>
        <taxon>Bacteria</taxon>
        <taxon>Pseudomonadati</taxon>
        <taxon>Campylobacterota</taxon>
        <taxon>Epsilonproteobacteria</taxon>
        <taxon>Campylobacterales</taxon>
        <taxon>Arcobacteraceae</taxon>
        <taxon>Poseidonibacter</taxon>
    </lineage>
</organism>
<dbReference type="EMBL" id="WFKJ01000021">
    <property type="protein sequence ID" value="KAB7890915.1"/>
    <property type="molecule type" value="Genomic_DNA"/>
</dbReference>
<dbReference type="Pfam" id="PF00392">
    <property type="entry name" value="GntR"/>
    <property type="match status" value="1"/>
</dbReference>
<dbReference type="PANTHER" id="PTHR43537">
    <property type="entry name" value="TRANSCRIPTIONAL REGULATOR, GNTR FAMILY"/>
    <property type="match status" value="1"/>
</dbReference>
<sequence length="235" mass="26935">MNKTESAQKGRISDYLVTQLEAKILSNNIKDGEKLPSERELMNQYDVSRTVVREAIATLSSKGLIITKPRFRPIARKPNIDSALDSINGIVTHLLSQSDGVKNLFDTRLMIEAMLVREAAINANKDDIKALREALKANYLAINDSDEFYTTDVLFHSILYSIPNNPIFPSVQKAFVNWLSNHWKKMGRLSKRNELNYYAHKKIFEAILNRDPDEAEKALREHLNTGWKDIEKTFK</sequence>
<accession>A0A6L4WVE8</accession>
<dbReference type="Pfam" id="PF07729">
    <property type="entry name" value="FCD"/>
    <property type="match status" value="1"/>
</dbReference>
<keyword evidence="2" id="KW-0238">DNA-binding</keyword>
<name>A0A6L4WVE8_9BACT</name>
<dbReference type="Gene3D" id="1.10.10.10">
    <property type="entry name" value="Winged helix-like DNA-binding domain superfamily/Winged helix DNA-binding domain"/>
    <property type="match status" value="1"/>
</dbReference>
<evidence type="ECO:0000313" key="5">
    <source>
        <dbReference type="EMBL" id="KAB7890492.1"/>
    </source>
</evidence>
<evidence type="ECO:0000259" key="4">
    <source>
        <dbReference type="PROSITE" id="PS50949"/>
    </source>
</evidence>
<keyword evidence="3" id="KW-0804">Transcription</keyword>
<evidence type="ECO:0000256" key="2">
    <source>
        <dbReference type="ARBA" id="ARBA00023125"/>
    </source>
</evidence>
<evidence type="ECO:0000313" key="6">
    <source>
        <dbReference type="EMBL" id="KAB7890915.1"/>
    </source>
</evidence>
<dbReference type="GO" id="GO:0003677">
    <property type="term" value="F:DNA binding"/>
    <property type="evidence" value="ECO:0007669"/>
    <property type="project" value="UniProtKB-KW"/>
</dbReference>
<evidence type="ECO:0000313" key="7">
    <source>
        <dbReference type="Proteomes" id="UP000461010"/>
    </source>
</evidence>
<reference evidence="7 8" key="1">
    <citation type="submission" date="2019-10" db="EMBL/GenBank/DDBJ databases">
        <title>Poseidonibacter ostreae sp. nov., isolated from the gut of the Ostrea denselamellosa.</title>
        <authorList>
            <person name="Choi A."/>
        </authorList>
    </citation>
    <scope>NUCLEOTIDE SEQUENCE [LARGE SCALE GENOMIC DNA]</scope>
    <source>
        <strain evidence="5 8">SJOD-M-33</strain>
        <strain evidence="6 7">SJOD-M-5</strain>
    </source>
</reference>
<evidence type="ECO:0000256" key="1">
    <source>
        <dbReference type="ARBA" id="ARBA00023015"/>
    </source>
</evidence>
<dbReference type="PRINTS" id="PR00035">
    <property type="entry name" value="HTHGNTR"/>
</dbReference>
<keyword evidence="1" id="KW-0805">Transcription regulation</keyword>
<dbReference type="PROSITE" id="PS50949">
    <property type="entry name" value="HTH_GNTR"/>
    <property type="match status" value="1"/>
</dbReference>
<dbReference type="RefSeq" id="WP_152190051.1">
    <property type="nucleotide sequence ID" value="NZ_WFKI01000008.1"/>
</dbReference>
<dbReference type="InterPro" id="IPR000524">
    <property type="entry name" value="Tscrpt_reg_HTH_GntR"/>
</dbReference>
<dbReference type="InterPro" id="IPR008920">
    <property type="entry name" value="TF_FadR/GntR_C"/>
</dbReference>
<proteinExistence type="predicted"/>
<gene>
    <name evidence="6" type="ORF">GBG18_08085</name>
    <name evidence="5" type="ORF">GBG19_03255</name>
</gene>
<dbReference type="AlphaFoldDB" id="A0A6L4WVE8"/>
<dbReference type="Proteomes" id="UP000472839">
    <property type="component" value="Unassembled WGS sequence"/>
</dbReference>
<dbReference type="SUPFAM" id="SSF46785">
    <property type="entry name" value="Winged helix' DNA-binding domain"/>
    <property type="match status" value="1"/>
</dbReference>
<evidence type="ECO:0000313" key="8">
    <source>
        <dbReference type="Proteomes" id="UP000472839"/>
    </source>
</evidence>
<dbReference type="Proteomes" id="UP000461010">
    <property type="component" value="Unassembled WGS sequence"/>
</dbReference>
<dbReference type="GO" id="GO:0003700">
    <property type="term" value="F:DNA-binding transcription factor activity"/>
    <property type="evidence" value="ECO:0007669"/>
    <property type="project" value="InterPro"/>
</dbReference>
<dbReference type="CDD" id="cd07377">
    <property type="entry name" value="WHTH_GntR"/>
    <property type="match status" value="1"/>
</dbReference>
<dbReference type="SUPFAM" id="SSF48008">
    <property type="entry name" value="GntR ligand-binding domain-like"/>
    <property type="match status" value="1"/>
</dbReference>
<comment type="caution">
    <text evidence="5">The sequence shown here is derived from an EMBL/GenBank/DDBJ whole genome shotgun (WGS) entry which is preliminary data.</text>
</comment>
<protein>
    <submittedName>
        <fullName evidence="5">FCD domain-containing protein</fullName>
    </submittedName>
</protein>
<dbReference type="PANTHER" id="PTHR43537:SF5">
    <property type="entry name" value="UXU OPERON TRANSCRIPTIONAL REGULATOR"/>
    <property type="match status" value="1"/>
</dbReference>